<keyword evidence="5 8" id="KW-1133">Transmembrane helix</keyword>
<evidence type="ECO:0000256" key="8">
    <source>
        <dbReference type="SAM" id="Phobius"/>
    </source>
</evidence>
<evidence type="ECO:0008006" key="11">
    <source>
        <dbReference type="Google" id="ProtNLM"/>
    </source>
</evidence>
<dbReference type="CDD" id="cd17480">
    <property type="entry name" value="MFS_SLC40A1_like"/>
    <property type="match status" value="1"/>
</dbReference>
<feature type="transmembrane region" description="Helical" evidence="8">
    <location>
        <begin position="413"/>
        <end position="432"/>
    </location>
</feature>
<keyword evidence="10" id="KW-1185">Reference proteome</keyword>
<dbReference type="SUPFAM" id="SSF103473">
    <property type="entry name" value="MFS general substrate transporter"/>
    <property type="match status" value="1"/>
</dbReference>
<comment type="similarity">
    <text evidence="2">Belongs to the ferroportin (FP) (TC 2.A.100) family. SLC40A subfamily.</text>
</comment>
<reference evidence="9 10" key="1">
    <citation type="submission" date="2024-02" db="EMBL/GenBank/DDBJ databases">
        <title>Chromosome-scale genome assembly of the rough periwinkle Littorina saxatilis.</title>
        <authorList>
            <person name="De Jode A."/>
            <person name="Faria R."/>
            <person name="Formenti G."/>
            <person name="Sims Y."/>
            <person name="Smith T.P."/>
            <person name="Tracey A."/>
            <person name="Wood J.M.D."/>
            <person name="Zagrodzka Z.B."/>
            <person name="Johannesson K."/>
            <person name="Butlin R.K."/>
            <person name="Leder E.H."/>
        </authorList>
    </citation>
    <scope>NUCLEOTIDE SEQUENCE [LARGE SCALE GENOMIC DNA]</scope>
    <source>
        <strain evidence="9">Snail1</strain>
        <tissue evidence="9">Muscle</tissue>
    </source>
</reference>
<dbReference type="InterPro" id="IPR009716">
    <property type="entry name" value="Ferroportin-1"/>
</dbReference>
<keyword evidence="6 8" id="KW-0472">Membrane</keyword>
<organism evidence="9 10">
    <name type="scientific">Littorina saxatilis</name>
    <dbReference type="NCBI Taxonomy" id="31220"/>
    <lineage>
        <taxon>Eukaryota</taxon>
        <taxon>Metazoa</taxon>
        <taxon>Spiralia</taxon>
        <taxon>Lophotrochozoa</taxon>
        <taxon>Mollusca</taxon>
        <taxon>Gastropoda</taxon>
        <taxon>Caenogastropoda</taxon>
        <taxon>Littorinimorpha</taxon>
        <taxon>Littorinoidea</taxon>
        <taxon>Littorinidae</taxon>
        <taxon>Littorina</taxon>
    </lineage>
</organism>
<feature type="transmembrane region" description="Helical" evidence="8">
    <location>
        <begin position="679"/>
        <end position="699"/>
    </location>
</feature>
<gene>
    <name evidence="9" type="ORF">V1264_013674</name>
</gene>
<proteinExistence type="inferred from homology"/>
<accession>A0AAN9BR31</accession>
<dbReference type="AlphaFoldDB" id="A0AAN9BR31"/>
<feature type="transmembrane region" description="Helical" evidence="8">
    <location>
        <begin position="747"/>
        <end position="768"/>
    </location>
</feature>
<feature type="transmembrane region" description="Helical" evidence="8">
    <location>
        <begin position="452"/>
        <end position="473"/>
    </location>
</feature>
<evidence type="ECO:0000256" key="1">
    <source>
        <dbReference type="ARBA" id="ARBA00004141"/>
    </source>
</evidence>
<feature type="transmembrane region" description="Helical" evidence="8">
    <location>
        <begin position="206"/>
        <end position="225"/>
    </location>
</feature>
<dbReference type="GO" id="GO:0005381">
    <property type="term" value="F:iron ion transmembrane transporter activity"/>
    <property type="evidence" value="ECO:0007669"/>
    <property type="project" value="InterPro"/>
</dbReference>
<comment type="subcellular location">
    <subcellularLocation>
        <location evidence="1">Membrane</location>
        <topology evidence="1">Multi-pass membrane protein</topology>
    </subcellularLocation>
</comment>
<dbReference type="Proteomes" id="UP001374579">
    <property type="component" value="Unassembled WGS sequence"/>
</dbReference>
<evidence type="ECO:0000313" key="9">
    <source>
        <dbReference type="EMBL" id="KAK7109674.1"/>
    </source>
</evidence>
<feature type="region of interest" description="Disordered" evidence="7">
    <location>
        <begin position="657"/>
        <end position="676"/>
    </location>
</feature>
<evidence type="ECO:0000313" key="10">
    <source>
        <dbReference type="Proteomes" id="UP001374579"/>
    </source>
</evidence>
<keyword evidence="3" id="KW-0813">Transport</keyword>
<evidence type="ECO:0000256" key="2">
    <source>
        <dbReference type="ARBA" id="ARBA00006279"/>
    </source>
</evidence>
<name>A0AAN9BR31_9CAEN</name>
<keyword evidence="4 8" id="KW-0812">Transmembrane</keyword>
<comment type="caution">
    <text evidence="9">The sequence shown here is derived from an EMBL/GenBank/DDBJ whole genome shotgun (WGS) entry which is preliminary data.</text>
</comment>
<dbReference type="PANTHER" id="PTHR11660">
    <property type="entry name" value="SOLUTE CARRIER FAMILY 40 MEMBER"/>
    <property type="match status" value="1"/>
</dbReference>
<dbReference type="Gene3D" id="1.20.1250.20">
    <property type="entry name" value="MFS general substrate transporter like domains"/>
    <property type="match status" value="1"/>
</dbReference>
<dbReference type="EMBL" id="JBAMIC010000003">
    <property type="protein sequence ID" value="KAK7109674.1"/>
    <property type="molecule type" value="Genomic_DNA"/>
</dbReference>
<sequence>MATNMKESETKDVRSETISSVAVAGGKEKNVCEPGGSGHYGSFQPGRNNKKSCSHGSLTASQDVQATSPSGHTYMYVYCSHFLSAWVRHAIHIIFTYMYVYCSHFLSAWGDRMWSFGVGLFLVRIAGDNLQLPATYGLASGLAIFLLGALVGDWVDSTPRLKAAQLSLVLQNLLVVVCAAGVYAYIRFETDISAVPGGWSVPLCHAAVILLAVLADLTSLARVIAVERDWIVKICNTDTEMLAKMTATLRRIDQTTLIVAPIATGQVMTYAGLEFGALFIGAWNLCSVALEYYLMWKVYTTIPALAEKPSVFGTKDVTPPASPSFRSSSYKAQGPVDEDSVVIKTTPQRNEFSKSHRSELVDSFTADTEILLDDSEDRPEVKVKVKRSSSSECCCCGRILYQFITLYRGWRTYMRYSVALAGLALSFLYMTVLGFDNITVAYAVTQGVSESILGILMGVSAVFGMLGTFLYPVLRRRVGLVRTGLLALSSQVACLSLCVVSVWMPGSPFNPNFTTVPTSLLVNTTQIPTGQMEFANSTTVGFVPSLAPTMMMARLSDLAISSTQKTPLTTVAPPLSSSPSSSIIQVSISVTNNTYFKFPNSTLHPPFHPNATEATIVTNTSLRQIANHTSPDNRSLSIPPGSELFTSLLPVTEVFTSMSPDRDDTSESPPEDSTQPTSYVSVILLMAGIVLARFGLWTADLAITQLFLEAVVEKERGVVNGVQSSLNKLMDVLKFGLVVVVPDTQTFGFLIIVSFVFICLGWLLYAVFLRKNRGHFFHCPCCGTGADYERL</sequence>
<feature type="transmembrane region" description="Helical" evidence="8">
    <location>
        <begin position="90"/>
        <end position="110"/>
    </location>
</feature>
<dbReference type="PANTHER" id="PTHR11660:SF57">
    <property type="entry name" value="SOLUTE CARRIER FAMILY 40 MEMBER"/>
    <property type="match status" value="1"/>
</dbReference>
<dbReference type="GO" id="GO:0016020">
    <property type="term" value="C:membrane"/>
    <property type="evidence" value="ECO:0007669"/>
    <property type="project" value="UniProtKB-SubCell"/>
</dbReference>
<feature type="transmembrane region" description="Helical" evidence="8">
    <location>
        <begin position="130"/>
        <end position="151"/>
    </location>
</feature>
<feature type="transmembrane region" description="Helical" evidence="8">
    <location>
        <begin position="163"/>
        <end position="186"/>
    </location>
</feature>
<dbReference type="Pfam" id="PF06963">
    <property type="entry name" value="FPN1"/>
    <property type="match status" value="1"/>
</dbReference>
<evidence type="ECO:0000256" key="7">
    <source>
        <dbReference type="SAM" id="MobiDB-lite"/>
    </source>
</evidence>
<evidence type="ECO:0000256" key="6">
    <source>
        <dbReference type="ARBA" id="ARBA00023136"/>
    </source>
</evidence>
<evidence type="ECO:0000256" key="3">
    <source>
        <dbReference type="ARBA" id="ARBA00022448"/>
    </source>
</evidence>
<evidence type="ECO:0000256" key="5">
    <source>
        <dbReference type="ARBA" id="ARBA00022989"/>
    </source>
</evidence>
<protein>
    <recommendedName>
        <fullName evidence="11">Solute carrier family 40 protein</fullName>
    </recommendedName>
</protein>
<evidence type="ECO:0000256" key="4">
    <source>
        <dbReference type="ARBA" id="ARBA00022692"/>
    </source>
</evidence>
<dbReference type="InterPro" id="IPR036259">
    <property type="entry name" value="MFS_trans_sf"/>
</dbReference>